<dbReference type="CDD" id="cd12797">
    <property type="entry name" value="M23_peptidase"/>
    <property type="match status" value="1"/>
</dbReference>
<evidence type="ECO:0000256" key="1">
    <source>
        <dbReference type="ARBA" id="ARBA00022729"/>
    </source>
</evidence>
<reference evidence="4" key="1">
    <citation type="submission" date="2018-05" db="EMBL/GenBank/DDBJ databases">
        <authorList>
            <person name="Lanie J.A."/>
            <person name="Ng W.-L."/>
            <person name="Kazmierczak K.M."/>
            <person name="Andrzejewski T.M."/>
            <person name="Davidsen T.M."/>
            <person name="Wayne K.J."/>
            <person name="Tettelin H."/>
            <person name="Glass J.I."/>
            <person name="Rusch D."/>
            <person name="Podicherti R."/>
            <person name="Tsui H.-C.T."/>
            <person name="Winkler M.E."/>
        </authorList>
    </citation>
    <scope>NUCLEOTIDE SEQUENCE</scope>
</reference>
<dbReference type="InterPro" id="IPR011055">
    <property type="entry name" value="Dup_hybrid_motif"/>
</dbReference>
<dbReference type="GO" id="GO:0004222">
    <property type="term" value="F:metalloendopeptidase activity"/>
    <property type="evidence" value="ECO:0007669"/>
    <property type="project" value="TreeGrafter"/>
</dbReference>
<dbReference type="AlphaFoldDB" id="A0A381PGJ7"/>
<dbReference type="Pfam" id="PF01551">
    <property type="entry name" value="Peptidase_M23"/>
    <property type="match status" value="1"/>
</dbReference>
<keyword evidence="1" id="KW-0732">Signal</keyword>
<feature type="transmembrane region" description="Helical" evidence="2">
    <location>
        <begin position="25"/>
        <end position="45"/>
    </location>
</feature>
<keyword evidence="2" id="KW-0812">Transmembrane</keyword>
<sequence>MSNFSILLLKDSDVGVRQYHFGKKLLFFLLTLLMLGAAVLAWKFFEQYQTIAKQSQLLNKQEQSQIAFQQRVDLYDGRESRISFLEDYVEELKQSEQNSNVMYKKHTALFRSNTQKLDELHNFICQALETQCAPNLNIQANRQQTMQWLEQISEDFVAFNQSLQKFDSRRRSFEEQANTIEQLRGQLVETEQSLSEHMEFLKVNQETVTRLKNKIIKATGITLSKTTKSKRTKTKTGRGGPTILDSLSLDSPQALLSSGNLRQFLYSNSDDYNVTVAQLEDLNQLINRNLSIWRQTPTTIPIRSRALSDRYGMRVDPFTKKRENHGGIDFRARRGTPVYAPADAVVRIASRKSGFGLLVELLHGRGFFPGKKKLVRYRTRYAHLSKIKVKRGQQVKRGDLLGLVGSTGRSTGPHLHYEMIINGRRTNPLLPMTRYNPDQRLYRH</sequence>
<dbReference type="SUPFAM" id="SSF51261">
    <property type="entry name" value="Duplicated hybrid motif"/>
    <property type="match status" value="1"/>
</dbReference>
<dbReference type="InterPro" id="IPR050570">
    <property type="entry name" value="Cell_wall_metabolism_enzyme"/>
</dbReference>
<dbReference type="PANTHER" id="PTHR21666:SF289">
    <property type="entry name" value="L-ALA--D-GLU ENDOPEPTIDASE"/>
    <property type="match status" value="1"/>
</dbReference>
<feature type="domain" description="M23ase beta-sheet core" evidence="3">
    <location>
        <begin position="324"/>
        <end position="428"/>
    </location>
</feature>
<dbReference type="EMBL" id="UINC01000976">
    <property type="protein sequence ID" value="SUZ66135.1"/>
    <property type="molecule type" value="Genomic_DNA"/>
</dbReference>
<accession>A0A381PGJ7</accession>
<keyword evidence="2" id="KW-1133">Transmembrane helix</keyword>
<dbReference type="Gene3D" id="2.70.70.10">
    <property type="entry name" value="Glucose Permease (Domain IIA)"/>
    <property type="match status" value="1"/>
</dbReference>
<evidence type="ECO:0000313" key="4">
    <source>
        <dbReference type="EMBL" id="SUZ66135.1"/>
    </source>
</evidence>
<name>A0A381PGJ7_9ZZZZ</name>
<dbReference type="InterPro" id="IPR016047">
    <property type="entry name" value="M23ase_b-sheet_dom"/>
</dbReference>
<proteinExistence type="predicted"/>
<evidence type="ECO:0000256" key="2">
    <source>
        <dbReference type="SAM" id="Phobius"/>
    </source>
</evidence>
<organism evidence="4">
    <name type="scientific">marine metagenome</name>
    <dbReference type="NCBI Taxonomy" id="408172"/>
    <lineage>
        <taxon>unclassified sequences</taxon>
        <taxon>metagenomes</taxon>
        <taxon>ecological metagenomes</taxon>
    </lineage>
</organism>
<evidence type="ECO:0000259" key="3">
    <source>
        <dbReference type="Pfam" id="PF01551"/>
    </source>
</evidence>
<protein>
    <recommendedName>
        <fullName evidence="3">M23ase beta-sheet core domain-containing protein</fullName>
    </recommendedName>
</protein>
<dbReference type="PANTHER" id="PTHR21666">
    <property type="entry name" value="PEPTIDASE-RELATED"/>
    <property type="match status" value="1"/>
</dbReference>
<gene>
    <name evidence="4" type="ORF">METZ01_LOCUS18989</name>
</gene>
<keyword evidence="2" id="KW-0472">Membrane</keyword>